<proteinExistence type="predicted"/>
<dbReference type="EMBL" id="JAKOGI010000170">
    <property type="protein sequence ID" value="KAJ8441290.1"/>
    <property type="molecule type" value="Genomic_DNA"/>
</dbReference>
<dbReference type="PANTHER" id="PTHR37212">
    <property type="entry name" value="ACTIN PROTEIN 2/3 COMPLEX SUBUNIT-LIKE PROTEIN"/>
    <property type="match status" value="1"/>
</dbReference>
<reference evidence="2" key="1">
    <citation type="submission" date="2022-04" db="EMBL/GenBank/DDBJ databases">
        <title>Carnegiea gigantea Genome sequencing and assembly v2.</title>
        <authorList>
            <person name="Copetti D."/>
            <person name="Sanderson M.J."/>
            <person name="Burquez A."/>
            <person name="Wojciechowski M.F."/>
        </authorList>
    </citation>
    <scope>NUCLEOTIDE SEQUENCE</scope>
    <source>
        <strain evidence="2">SGP5-SGP5p</strain>
        <tissue evidence="2">Aerial part</tissue>
    </source>
</reference>
<dbReference type="PANTHER" id="PTHR37212:SF2">
    <property type="entry name" value="ACTIN PROTEIN 2_3 COMPLEX SUBUNIT-LIKE PROTEIN"/>
    <property type="match status" value="1"/>
</dbReference>
<feature type="compositionally biased region" description="Basic residues" evidence="1">
    <location>
        <begin position="27"/>
        <end position="39"/>
    </location>
</feature>
<dbReference type="Proteomes" id="UP001153076">
    <property type="component" value="Unassembled WGS sequence"/>
</dbReference>
<keyword evidence="3" id="KW-1185">Reference proteome</keyword>
<gene>
    <name evidence="2" type="ORF">Cgig2_013397</name>
</gene>
<name>A0A9Q1KD26_9CARY</name>
<protein>
    <submittedName>
        <fullName evidence="2">Uncharacterized protein</fullName>
    </submittedName>
</protein>
<accession>A0A9Q1KD26</accession>
<feature type="region of interest" description="Disordered" evidence="1">
    <location>
        <begin position="22"/>
        <end position="52"/>
    </location>
</feature>
<dbReference type="AlphaFoldDB" id="A0A9Q1KD26"/>
<organism evidence="2 3">
    <name type="scientific">Carnegiea gigantea</name>
    <dbReference type="NCBI Taxonomy" id="171969"/>
    <lineage>
        <taxon>Eukaryota</taxon>
        <taxon>Viridiplantae</taxon>
        <taxon>Streptophyta</taxon>
        <taxon>Embryophyta</taxon>
        <taxon>Tracheophyta</taxon>
        <taxon>Spermatophyta</taxon>
        <taxon>Magnoliopsida</taxon>
        <taxon>eudicotyledons</taxon>
        <taxon>Gunneridae</taxon>
        <taxon>Pentapetalae</taxon>
        <taxon>Caryophyllales</taxon>
        <taxon>Cactineae</taxon>
        <taxon>Cactaceae</taxon>
        <taxon>Cactoideae</taxon>
        <taxon>Echinocereeae</taxon>
        <taxon>Carnegiea</taxon>
    </lineage>
</organism>
<comment type="caution">
    <text evidence="2">The sequence shown here is derived from an EMBL/GenBank/DDBJ whole genome shotgun (WGS) entry which is preliminary data.</text>
</comment>
<dbReference type="OrthoDB" id="674980at2759"/>
<evidence type="ECO:0000313" key="2">
    <source>
        <dbReference type="EMBL" id="KAJ8441290.1"/>
    </source>
</evidence>
<sequence>MPLENFRRKIIGLDDLFNEHKMEQERGKKRKSKGARAHKVYASDDDDDTNETEHRLTEALQDFQKTIKEVDGQDDGLNELDREDVNLSWSLQVFGSPRAQSPLVVPDLGGCMLLQNFGGNELGTLVADSSDMGTDLLYSPHCYCELRYNGKFVISAVFWLLKSFWLIPRVSYSRGFSQRITLKWLAFKIDYKLQISRRIHSKMDI</sequence>
<evidence type="ECO:0000256" key="1">
    <source>
        <dbReference type="SAM" id="MobiDB-lite"/>
    </source>
</evidence>
<evidence type="ECO:0000313" key="3">
    <source>
        <dbReference type="Proteomes" id="UP001153076"/>
    </source>
</evidence>